<reference evidence="2 4" key="1">
    <citation type="submission" date="2016-10" db="EMBL/GenBank/DDBJ databases">
        <authorList>
            <person name="de Groot N.N."/>
        </authorList>
    </citation>
    <scope>NUCLEOTIDE SEQUENCE [LARGE SCALE GENOMIC DNA]</scope>
    <source>
        <strain evidence="2 4">CGMCC 4.1859</strain>
    </source>
</reference>
<name>A0A1G7XVX8_9ACTN</name>
<keyword evidence="5" id="KW-1185">Reference proteome</keyword>
<evidence type="ECO:0000256" key="1">
    <source>
        <dbReference type="RuleBase" id="RU362001"/>
    </source>
</evidence>
<accession>A0A1G7XVX8</accession>
<dbReference type="Proteomes" id="UP000198614">
    <property type="component" value="Unassembled WGS sequence"/>
</dbReference>
<dbReference type="AlphaFoldDB" id="A0A1G7XVX8"/>
<reference evidence="3" key="2">
    <citation type="submission" date="2022-10" db="EMBL/GenBank/DDBJ databases">
        <title>The complete genomes of actinobacterial strains from the NBC collection.</title>
        <authorList>
            <person name="Joergensen T.S."/>
            <person name="Alvarez Arevalo M."/>
            <person name="Sterndorff E.B."/>
            <person name="Faurdal D."/>
            <person name="Vuksanovic O."/>
            <person name="Mourched A.-S."/>
            <person name="Charusanti P."/>
            <person name="Shaw S."/>
            <person name="Blin K."/>
            <person name="Weber T."/>
        </authorList>
    </citation>
    <scope>NUCLEOTIDE SEQUENCE</scope>
    <source>
        <strain evidence="3">NBC_00489</strain>
    </source>
</reference>
<organism evidence="2 4">
    <name type="scientific">Streptomyces griseoaurantiacus</name>
    <dbReference type="NCBI Taxonomy" id="68213"/>
    <lineage>
        <taxon>Bacteria</taxon>
        <taxon>Bacillati</taxon>
        <taxon>Actinomycetota</taxon>
        <taxon>Actinomycetes</taxon>
        <taxon>Kitasatosporales</taxon>
        <taxon>Streptomycetaceae</taxon>
        <taxon>Streptomyces</taxon>
        <taxon>Streptomyces aurantiacus group</taxon>
    </lineage>
</organism>
<dbReference type="Gene3D" id="1.10.287.1060">
    <property type="entry name" value="ESAT-6-like"/>
    <property type="match status" value="1"/>
</dbReference>
<sequence>MADNLSDGYIYVSYNHMANAADDMVMQTKAISETLSNLEAELNELSKTWYGTDADEYHRKQKAWHGAVEQMKMLLNSNGKLLQDIHDSYSHSEKSLSQMWSEVTIGR</sequence>
<protein>
    <recommendedName>
        <fullName evidence="1">ESAT-6-like protein</fullName>
    </recommendedName>
</protein>
<dbReference type="Pfam" id="PF06013">
    <property type="entry name" value="WXG100"/>
    <property type="match status" value="1"/>
</dbReference>
<dbReference type="InterPro" id="IPR010310">
    <property type="entry name" value="T7SS_ESAT-6-like"/>
</dbReference>
<comment type="similarity">
    <text evidence="1">Belongs to the WXG100 family.</text>
</comment>
<dbReference type="OrthoDB" id="3387628at2"/>
<dbReference type="EMBL" id="CP108330">
    <property type="protein sequence ID" value="WUR36188.1"/>
    <property type="molecule type" value="Genomic_DNA"/>
</dbReference>
<dbReference type="NCBIfam" id="TIGR03930">
    <property type="entry name" value="WXG100_ESAT6"/>
    <property type="match status" value="1"/>
</dbReference>
<dbReference type="InterPro" id="IPR036689">
    <property type="entry name" value="ESAT-6-like_sf"/>
</dbReference>
<proteinExistence type="inferred from homology"/>
<evidence type="ECO:0000313" key="3">
    <source>
        <dbReference type="EMBL" id="WUR36188.1"/>
    </source>
</evidence>
<evidence type="ECO:0000313" key="2">
    <source>
        <dbReference type="EMBL" id="SDG88345.1"/>
    </source>
</evidence>
<evidence type="ECO:0000313" key="4">
    <source>
        <dbReference type="Proteomes" id="UP000198614"/>
    </source>
</evidence>
<dbReference type="Proteomes" id="UP001432161">
    <property type="component" value="Chromosome"/>
</dbReference>
<gene>
    <name evidence="3" type="ORF">OHN36_02845</name>
    <name evidence="2" type="ORF">SAMN05216260_13434</name>
</gene>
<dbReference type="EMBL" id="FNAX01000034">
    <property type="protein sequence ID" value="SDG88345.1"/>
    <property type="molecule type" value="Genomic_DNA"/>
</dbReference>
<dbReference type="SUPFAM" id="SSF140453">
    <property type="entry name" value="EsxAB dimer-like"/>
    <property type="match status" value="1"/>
</dbReference>
<evidence type="ECO:0000313" key="5">
    <source>
        <dbReference type="Proteomes" id="UP001432161"/>
    </source>
</evidence>